<name>A0A1R0H0E2_9FUNG</name>
<organism evidence="4 5">
    <name type="scientific">Smittium mucronatum</name>
    <dbReference type="NCBI Taxonomy" id="133383"/>
    <lineage>
        <taxon>Eukaryota</taxon>
        <taxon>Fungi</taxon>
        <taxon>Fungi incertae sedis</taxon>
        <taxon>Zoopagomycota</taxon>
        <taxon>Kickxellomycotina</taxon>
        <taxon>Harpellomycetes</taxon>
        <taxon>Harpellales</taxon>
        <taxon>Legeriomycetaceae</taxon>
        <taxon>Smittium</taxon>
    </lineage>
</organism>
<dbReference type="PANTHER" id="PTHR12716:SF8">
    <property type="entry name" value="TRANSCRIPTION INITIATION FACTOR IIE SUBUNIT BETA"/>
    <property type="match status" value="1"/>
</dbReference>
<feature type="region of interest" description="Disordered" evidence="1">
    <location>
        <begin position="443"/>
        <end position="465"/>
    </location>
</feature>
<dbReference type="STRING" id="133383.A0A1R0H0E2"/>
<keyword evidence="4" id="KW-0648">Protein biosynthesis</keyword>
<dbReference type="Proteomes" id="UP000187455">
    <property type="component" value="Unassembled WGS sequence"/>
</dbReference>
<dbReference type="Pfam" id="PF18121">
    <property type="entry name" value="TFA2_Winged_2"/>
    <property type="match status" value="1"/>
</dbReference>
<feature type="region of interest" description="Disordered" evidence="1">
    <location>
        <begin position="93"/>
        <end position="122"/>
    </location>
</feature>
<reference evidence="4 5" key="1">
    <citation type="journal article" date="2016" name="Mol. Biol. Evol.">
        <title>Genome-Wide Survey of Gut Fungi (Harpellales) Reveals the First Horizontally Transferred Ubiquitin Gene from a Mosquito Host.</title>
        <authorList>
            <person name="Wang Y."/>
            <person name="White M.M."/>
            <person name="Kvist S."/>
            <person name="Moncalvo J.M."/>
        </authorList>
    </citation>
    <scope>NUCLEOTIDE SEQUENCE [LARGE SCALE GENOMIC DNA]</scope>
    <source>
        <strain evidence="4 5">ALG-7-W6</strain>
    </source>
</reference>
<keyword evidence="5" id="KW-1185">Reference proteome</keyword>
<dbReference type="OrthoDB" id="3907302at2759"/>
<dbReference type="GO" id="GO:0003743">
    <property type="term" value="F:translation initiation factor activity"/>
    <property type="evidence" value="ECO:0007669"/>
    <property type="project" value="UniProtKB-KW"/>
</dbReference>
<dbReference type="GO" id="GO:0005673">
    <property type="term" value="C:transcription factor TFIIE complex"/>
    <property type="evidence" value="ECO:0007669"/>
    <property type="project" value="InterPro"/>
</dbReference>
<dbReference type="GO" id="GO:0006367">
    <property type="term" value="P:transcription initiation at RNA polymerase II promoter"/>
    <property type="evidence" value="ECO:0007669"/>
    <property type="project" value="InterPro"/>
</dbReference>
<gene>
    <name evidence="4" type="ORF">AYI68_g3262</name>
</gene>
<feature type="region of interest" description="Disordered" evidence="1">
    <location>
        <begin position="241"/>
        <end position="314"/>
    </location>
</feature>
<dbReference type="AlphaFoldDB" id="A0A1R0H0E2"/>
<evidence type="ECO:0000256" key="1">
    <source>
        <dbReference type="SAM" id="MobiDB-lite"/>
    </source>
</evidence>
<dbReference type="Pfam" id="PF22254">
    <property type="entry name" value="TFA2_E-tether"/>
    <property type="match status" value="1"/>
</dbReference>
<comment type="caution">
    <text evidence="4">The sequence shown here is derived from an EMBL/GenBank/DDBJ whole genome shotgun (WGS) entry which is preliminary data.</text>
</comment>
<evidence type="ECO:0000313" key="4">
    <source>
        <dbReference type="EMBL" id="OLY82613.1"/>
    </source>
</evidence>
<feature type="domain" description="Transcription initiation factor IIE subunit beta E-tether" evidence="3">
    <location>
        <begin position="410"/>
        <end position="440"/>
    </location>
</feature>
<dbReference type="InterPro" id="IPR040501">
    <property type="entry name" value="TFA2_Winged_2"/>
</dbReference>
<dbReference type="EMBL" id="LSSL01001381">
    <property type="protein sequence ID" value="OLY82613.1"/>
    <property type="molecule type" value="Genomic_DNA"/>
</dbReference>
<feature type="compositionally biased region" description="Low complexity" evidence="1">
    <location>
        <begin position="299"/>
        <end position="313"/>
    </location>
</feature>
<feature type="compositionally biased region" description="Polar residues" evidence="1">
    <location>
        <begin position="252"/>
        <end position="298"/>
    </location>
</feature>
<dbReference type="InterPro" id="IPR016656">
    <property type="entry name" value="TFIIE-bsu"/>
</dbReference>
<evidence type="ECO:0000313" key="5">
    <source>
        <dbReference type="Proteomes" id="UP000187455"/>
    </source>
</evidence>
<feature type="domain" description="TFA2 Winged helix" evidence="2">
    <location>
        <begin position="346"/>
        <end position="395"/>
    </location>
</feature>
<proteinExistence type="predicted"/>
<evidence type="ECO:0000259" key="2">
    <source>
        <dbReference type="Pfam" id="PF18121"/>
    </source>
</evidence>
<protein>
    <submittedName>
        <fullName evidence="4">Transcription initiation factor IIE subunit beta</fullName>
    </submittedName>
</protein>
<dbReference type="PANTHER" id="PTHR12716">
    <property type="entry name" value="TRANSCRIPTION INITIATION FACTOR IIE, BETA SUBUNIT"/>
    <property type="match status" value="1"/>
</dbReference>
<evidence type="ECO:0000259" key="3">
    <source>
        <dbReference type="Pfam" id="PF22254"/>
    </source>
</evidence>
<sequence>MSLQKAFSPVSSESLNSCRSFKYQKRSSIPHFYVPPTHTLSDTQQGEKLASFNSSDPRCVSIYQFADSNIVVPQPVNVCRSMRNPKRSLYPIVVPQPSRSVPPDSSALKERNTSPEAPEGSQIQPCLLEDSHSLETDTNVTEQTSSYSSLDQDEELAARMELLEIVSNFQKRRRELYNRNILNGVDSSATSNVQLNRSSQSWYPYITNGPVPTIKSPITRTANNLPKDAFFNRRRTTNFLELPRRHPISPSLEMSSRQQSGYLSPYCHNQTPLSKSQSERSIGLTQNISNSFSNDVTNSFSPSSAKSNSPMSSLLRKHEEFKKSVVSQPVYKKPTVHQQSPTPQHQQSVQCGVLVKELKDSFILDLPAAVQELVAKNQILTINNKDGSPRILFFNRYQPVFGSSSEVSSKISPDFKSIWFELRVPDETDLGFEMEKAGLKQMQVDKRKTVEDDDKKSKKNKNRRIKITNTHLEGIDLTKDYVPTNKPQ</sequence>
<dbReference type="InterPro" id="IPR054600">
    <property type="entry name" value="TFA2_E-tether"/>
</dbReference>
<keyword evidence="4" id="KW-0396">Initiation factor</keyword>
<accession>A0A1R0H0E2</accession>
<feature type="compositionally biased region" description="Basic and acidic residues" evidence="1">
    <location>
        <begin position="443"/>
        <end position="456"/>
    </location>
</feature>
<dbReference type="GO" id="GO:0001097">
    <property type="term" value="F:TFIIH-class transcription factor complex binding"/>
    <property type="evidence" value="ECO:0007669"/>
    <property type="project" value="TreeGrafter"/>
</dbReference>